<sequence>MSSAGSPQLLEALIVVLGDDPGSLSLPGSGDYERDNGSYFMVYTELEKHGIKVTGGRVGRIGVADFILGGGLPMFPSGSGFACDSVIEFKMVQASEDENSNLWIALKGGLNTFVHATQPLYHFTETYILIKLAFITRFTVIGFKCFIYELKNWSFGITTGELGQSRRQHHGHSSLGGPTVCHLDQPVLDTTSGRQHASLQLFADLRRLASEKGLLHRYVFTNYAYHRDNIMTGYGEQSLVRLKAASEKYDPEGMFQKGVPGGFKLFE</sequence>
<keyword evidence="4" id="KW-0560">Oxidoreductase</keyword>
<dbReference type="SUPFAM" id="SSF56176">
    <property type="entry name" value="FAD-binding/transporter-associated domain-like"/>
    <property type="match status" value="1"/>
</dbReference>
<dbReference type="InterPro" id="IPR016169">
    <property type="entry name" value="FAD-bd_PCMH_sub2"/>
</dbReference>
<dbReference type="GO" id="GO:0016491">
    <property type="term" value="F:oxidoreductase activity"/>
    <property type="evidence" value="ECO:0007669"/>
    <property type="project" value="UniProtKB-KW"/>
</dbReference>
<dbReference type="AlphaFoldDB" id="A0AAE0M464"/>
<dbReference type="InterPro" id="IPR036318">
    <property type="entry name" value="FAD-bd_PCMH-like_sf"/>
</dbReference>
<keyword evidence="3" id="KW-0274">FAD</keyword>
<dbReference type="PANTHER" id="PTHR42973">
    <property type="entry name" value="BINDING OXIDOREDUCTASE, PUTATIVE (AFU_ORTHOLOGUE AFUA_1G17690)-RELATED"/>
    <property type="match status" value="1"/>
</dbReference>
<reference evidence="5" key="1">
    <citation type="journal article" date="2023" name="Mol. Phylogenet. Evol.">
        <title>Genome-scale phylogeny and comparative genomics of the fungal order Sordariales.</title>
        <authorList>
            <person name="Hensen N."/>
            <person name="Bonometti L."/>
            <person name="Westerberg I."/>
            <person name="Brannstrom I.O."/>
            <person name="Guillou S."/>
            <person name="Cros-Aarteil S."/>
            <person name="Calhoun S."/>
            <person name="Haridas S."/>
            <person name="Kuo A."/>
            <person name="Mondo S."/>
            <person name="Pangilinan J."/>
            <person name="Riley R."/>
            <person name="LaButti K."/>
            <person name="Andreopoulos B."/>
            <person name="Lipzen A."/>
            <person name="Chen C."/>
            <person name="Yan M."/>
            <person name="Daum C."/>
            <person name="Ng V."/>
            <person name="Clum A."/>
            <person name="Steindorff A."/>
            <person name="Ohm R.A."/>
            <person name="Martin F."/>
            <person name="Silar P."/>
            <person name="Natvig D.O."/>
            <person name="Lalanne C."/>
            <person name="Gautier V."/>
            <person name="Ament-Velasquez S.L."/>
            <person name="Kruys A."/>
            <person name="Hutchinson M.I."/>
            <person name="Powell A.J."/>
            <person name="Barry K."/>
            <person name="Miller A.N."/>
            <person name="Grigoriev I.V."/>
            <person name="Debuchy R."/>
            <person name="Gladieux P."/>
            <person name="Hiltunen Thoren M."/>
            <person name="Johannesson H."/>
        </authorList>
    </citation>
    <scope>NUCLEOTIDE SEQUENCE</scope>
    <source>
        <strain evidence="5">CBS 118394</strain>
    </source>
</reference>
<dbReference type="InterPro" id="IPR050416">
    <property type="entry name" value="FAD-linked_Oxidoreductase"/>
</dbReference>
<evidence type="ECO:0000256" key="3">
    <source>
        <dbReference type="ARBA" id="ARBA00022827"/>
    </source>
</evidence>
<dbReference type="EMBL" id="JAUEDM010000004">
    <property type="protein sequence ID" value="KAK3318063.1"/>
    <property type="molecule type" value="Genomic_DNA"/>
</dbReference>
<keyword evidence="6" id="KW-1185">Reference proteome</keyword>
<reference evidence="5" key="2">
    <citation type="submission" date="2023-06" db="EMBL/GenBank/DDBJ databases">
        <authorList>
            <consortium name="Lawrence Berkeley National Laboratory"/>
            <person name="Haridas S."/>
            <person name="Hensen N."/>
            <person name="Bonometti L."/>
            <person name="Westerberg I."/>
            <person name="Brannstrom I.O."/>
            <person name="Guillou S."/>
            <person name="Cros-Aarteil S."/>
            <person name="Calhoun S."/>
            <person name="Kuo A."/>
            <person name="Mondo S."/>
            <person name="Pangilinan J."/>
            <person name="Riley R."/>
            <person name="Labutti K."/>
            <person name="Andreopoulos B."/>
            <person name="Lipzen A."/>
            <person name="Chen C."/>
            <person name="Yanf M."/>
            <person name="Daum C."/>
            <person name="Ng V."/>
            <person name="Clum A."/>
            <person name="Steindorff A."/>
            <person name="Ohm R."/>
            <person name="Martin F."/>
            <person name="Silar P."/>
            <person name="Natvig D."/>
            <person name="Lalanne C."/>
            <person name="Gautier V."/>
            <person name="Ament-Velasquez S.L."/>
            <person name="Kruys A."/>
            <person name="Hutchinson M.I."/>
            <person name="Powell A.J."/>
            <person name="Barry K."/>
            <person name="Miller A.N."/>
            <person name="Grigoriev I.V."/>
            <person name="Debuchy R."/>
            <person name="Gladieux P."/>
            <person name="Thoren M.H."/>
            <person name="Johannesson H."/>
        </authorList>
    </citation>
    <scope>NUCLEOTIDE SEQUENCE</scope>
    <source>
        <strain evidence="5">CBS 118394</strain>
    </source>
</reference>
<name>A0AAE0M464_9PEZI</name>
<keyword evidence="2" id="KW-0285">Flavoprotein</keyword>
<evidence type="ECO:0000256" key="1">
    <source>
        <dbReference type="ARBA" id="ARBA00005466"/>
    </source>
</evidence>
<evidence type="ECO:0000256" key="2">
    <source>
        <dbReference type="ARBA" id="ARBA00022630"/>
    </source>
</evidence>
<evidence type="ECO:0000313" key="6">
    <source>
        <dbReference type="Proteomes" id="UP001283341"/>
    </source>
</evidence>
<dbReference type="Proteomes" id="UP001283341">
    <property type="component" value="Unassembled WGS sequence"/>
</dbReference>
<dbReference type="GO" id="GO:0050660">
    <property type="term" value="F:flavin adenine dinucleotide binding"/>
    <property type="evidence" value="ECO:0007669"/>
    <property type="project" value="InterPro"/>
</dbReference>
<comment type="similarity">
    <text evidence="1">Belongs to the oxygen-dependent FAD-linked oxidoreductase family.</text>
</comment>
<comment type="caution">
    <text evidence="5">The sequence shown here is derived from an EMBL/GenBank/DDBJ whole genome shotgun (WGS) entry which is preliminary data.</text>
</comment>
<protein>
    <submittedName>
        <fullName evidence="5">Uncharacterized protein</fullName>
    </submittedName>
</protein>
<proteinExistence type="inferred from homology"/>
<organism evidence="5 6">
    <name type="scientific">Apodospora peruviana</name>
    <dbReference type="NCBI Taxonomy" id="516989"/>
    <lineage>
        <taxon>Eukaryota</taxon>
        <taxon>Fungi</taxon>
        <taxon>Dikarya</taxon>
        <taxon>Ascomycota</taxon>
        <taxon>Pezizomycotina</taxon>
        <taxon>Sordariomycetes</taxon>
        <taxon>Sordariomycetidae</taxon>
        <taxon>Sordariales</taxon>
        <taxon>Lasiosphaeriaceae</taxon>
        <taxon>Apodospora</taxon>
    </lineage>
</organism>
<gene>
    <name evidence="5" type="ORF">B0H66DRAFT_621733</name>
</gene>
<evidence type="ECO:0000256" key="4">
    <source>
        <dbReference type="ARBA" id="ARBA00023002"/>
    </source>
</evidence>
<dbReference type="Gene3D" id="3.30.465.10">
    <property type="match status" value="1"/>
</dbReference>
<evidence type="ECO:0000313" key="5">
    <source>
        <dbReference type="EMBL" id="KAK3318063.1"/>
    </source>
</evidence>
<dbReference type="PANTHER" id="PTHR42973:SF22">
    <property type="entry name" value="FAD-BINDING PCMH-TYPE DOMAIN-CONTAINING PROTEIN-RELATED"/>
    <property type="match status" value="1"/>
</dbReference>
<accession>A0AAE0M464</accession>